<dbReference type="OrthoDB" id="5870821at2759"/>
<dbReference type="SUPFAM" id="SSF55186">
    <property type="entry name" value="ThrRS/AlaRS common domain"/>
    <property type="match status" value="1"/>
</dbReference>
<dbReference type="STRING" id="2018661.A0A2A2JMD3"/>
<evidence type="ECO:0000313" key="2">
    <source>
        <dbReference type="Proteomes" id="UP000218231"/>
    </source>
</evidence>
<sequence>MKFFLRLRPFQKAQFNAGFSRGLASSADSVTNFDALERKKFVPSIESFAELKQKIYGSDKSIEKMVVRTQQLNSEKDVTMVMNRNQSTSYHCSLHLNSHLHERSAFAFIRDINDRDELIEDSKALVYGMNTPLTKKCHVQFVEIANLEHVELVNEIIWRSMTFFLSAIVKLGFRNPPEILERKAVVEDGYFYVDVGNMPGPELSPEELYRLNLFIKRDMIACNAFFQQLVIPDNIAEEYGIPTGSQICRVDNFVDLVDGPLLCRTSAFDKFIIPKSIYLGDNKMRFFGIGLPKYQPIRSLTWDIVRTNAIRRITERQD</sequence>
<name>A0A2A2JMD3_9BILA</name>
<keyword evidence="2" id="KW-1185">Reference proteome</keyword>
<evidence type="ECO:0000313" key="1">
    <source>
        <dbReference type="EMBL" id="PAV62712.1"/>
    </source>
</evidence>
<proteinExistence type="predicted"/>
<dbReference type="InterPro" id="IPR018163">
    <property type="entry name" value="Thr/Ala-tRNA-synth_IIc_edit"/>
</dbReference>
<gene>
    <name evidence="1" type="ORF">WR25_25834</name>
</gene>
<protein>
    <recommendedName>
        <fullName evidence="3">TGS domain-containing protein</fullName>
    </recommendedName>
</protein>
<dbReference type="EMBL" id="LIAE01010349">
    <property type="protein sequence ID" value="PAV62712.1"/>
    <property type="molecule type" value="Genomic_DNA"/>
</dbReference>
<dbReference type="AlphaFoldDB" id="A0A2A2JMD3"/>
<dbReference type="Proteomes" id="UP000218231">
    <property type="component" value="Unassembled WGS sequence"/>
</dbReference>
<organism evidence="1 2">
    <name type="scientific">Diploscapter pachys</name>
    <dbReference type="NCBI Taxonomy" id="2018661"/>
    <lineage>
        <taxon>Eukaryota</taxon>
        <taxon>Metazoa</taxon>
        <taxon>Ecdysozoa</taxon>
        <taxon>Nematoda</taxon>
        <taxon>Chromadorea</taxon>
        <taxon>Rhabditida</taxon>
        <taxon>Rhabditina</taxon>
        <taxon>Rhabditomorpha</taxon>
        <taxon>Rhabditoidea</taxon>
        <taxon>Rhabditidae</taxon>
        <taxon>Diploscapter</taxon>
    </lineage>
</organism>
<accession>A0A2A2JMD3</accession>
<reference evidence="1 2" key="1">
    <citation type="journal article" date="2017" name="Curr. Biol.">
        <title>Genome architecture and evolution of a unichromosomal asexual nematode.</title>
        <authorList>
            <person name="Fradin H."/>
            <person name="Zegar C."/>
            <person name="Gutwein M."/>
            <person name="Lucas J."/>
            <person name="Kovtun M."/>
            <person name="Corcoran D."/>
            <person name="Baugh L.R."/>
            <person name="Kiontke K."/>
            <person name="Gunsalus K."/>
            <person name="Fitch D.H."/>
            <person name="Piano F."/>
        </authorList>
    </citation>
    <scope>NUCLEOTIDE SEQUENCE [LARGE SCALE GENOMIC DNA]</scope>
    <source>
        <strain evidence="1">PF1309</strain>
    </source>
</reference>
<comment type="caution">
    <text evidence="1">The sequence shown here is derived from an EMBL/GenBank/DDBJ whole genome shotgun (WGS) entry which is preliminary data.</text>
</comment>
<evidence type="ECO:0008006" key="3">
    <source>
        <dbReference type="Google" id="ProtNLM"/>
    </source>
</evidence>
<dbReference type="GO" id="GO:0000166">
    <property type="term" value="F:nucleotide binding"/>
    <property type="evidence" value="ECO:0007669"/>
    <property type="project" value="InterPro"/>
</dbReference>